<dbReference type="OrthoDB" id="8609885at2"/>
<sequence length="610" mass="65581">MSDSVKYNALPLPFGRPLSGTNAAALPLPFARLLGQTEEGGSLPDPSDPPAPPPSRRVPVAAAFAFPNAAAAGAVGCLNAFSDGLEVQAAPRFVQSESLPLSACLRSAVVGMQELRRCAAQNTSVSDGLQRRTAIRYGKAEQLRRCTAAHTGRYAKLRRCTEAVLSALSQARACTVQTTTAQQPLARCAALGLLHKQPLCACLRTRHSAALRPPCEWHDIPIPTPPDPETHLCGKRPKSDRLPLPLRRRHIVHHPAAVPLPFACDAQAHTPILKVYMIENKIRATAGGKPLELFSASFTADTSGYCWLGSLTIPPEDFARLDMDGREKGREALIEADINGETFAILAEEYRDNRSFGQKSYTVSGRSRSARLGESYAARRGGLIDNPIYARQIADQALKYSGIRIADWQAADWLIPGGIYSTEGKTPMAVVRELAETAGAFVYSHPARGEISVLPKRKAPAWQQAAPDRVIPASVIVRISGSLSVRPTASGVFVYAEHNQGKAADVYKKGSSREPRAAALIGPLYTDLSVLEAAGVAALNEAGTHKTESVTLPVAEKYAISRAELGEIWEIQEPSGNWQGVVTGLTLSVEIENDAPVVMQTVSIDRYIAD</sequence>
<evidence type="ECO:0000256" key="1">
    <source>
        <dbReference type="SAM" id="MobiDB-lite"/>
    </source>
</evidence>
<feature type="compositionally biased region" description="Pro residues" evidence="1">
    <location>
        <begin position="46"/>
        <end position="56"/>
    </location>
</feature>
<gene>
    <name evidence="2" type="ORF">NCTC13336_00044</name>
    <name evidence="3" type="ORF">NCTC13336_01269</name>
</gene>
<organism evidence="3 4">
    <name type="scientific">Kingella potus</name>
    <dbReference type="NCBI Taxonomy" id="265175"/>
    <lineage>
        <taxon>Bacteria</taxon>
        <taxon>Pseudomonadati</taxon>
        <taxon>Pseudomonadota</taxon>
        <taxon>Betaproteobacteria</taxon>
        <taxon>Neisseriales</taxon>
        <taxon>Neisseriaceae</taxon>
        <taxon>Kingella</taxon>
    </lineage>
</organism>
<feature type="region of interest" description="Disordered" evidence="1">
    <location>
        <begin position="36"/>
        <end position="58"/>
    </location>
</feature>
<dbReference type="AlphaFoldDB" id="A0A377R262"/>
<dbReference type="RefSeq" id="WP_147286533.1">
    <property type="nucleotide sequence ID" value="NZ_UGJJ01000001.1"/>
</dbReference>
<evidence type="ECO:0000313" key="3">
    <source>
        <dbReference type="EMBL" id="STR02403.1"/>
    </source>
</evidence>
<dbReference type="Proteomes" id="UP000254293">
    <property type="component" value="Unassembled WGS sequence"/>
</dbReference>
<reference evidence="3 4" key="1">
    <citation type="submission" date="2018-06" db="EMBL/GenBank/DDBJ databases">
        <authorList>
            <consortium name="Pathogen Informatics"/>
            <person name="Doyle S."/>
        </authorList>
    </citation>
    <scope>NUCLEOTIDE SEQUENCE [LARGE SCALE GENOMIC DNA]</scope>
    <source>
        <strain evidence="3 4">NCTC13336</strain>
    </source>
</reference>
<name>A0A377R262_9NEIS</name>
<dbReference type="EMBL" id="UGJJ01000002">
    <property type="protein sequence ID" value="STR02403.1"/>
    <property type="molecule type" value="Genomic_DNA"/>
</dbReference>
<proteinExistence type="predicted"/>
<dbReference type="EMBL" id="UGJJ01000001">
    <property type="protein sequence ID" value="STQ99858.1"/>
    <property type="molecule type" value="Genomic_DNA"/>
</dbReference>
<protein>
    <submittedName>
        <fullName evidence="3">Uncharacterized protein</fullName>
    </submittedName>
</protein>
<accession>A0A377R262</accession>
<keyword evidence="4" id="KW-1185">Reference proteome</keyword>
<evidence type="ECO:0000313" key="2">
    <source>
        <dbReference type="EMBL" id="STQ99858.1"/>
    </source>
</evidence>
<evidence type="ECO:0000313" key="4">
    <source>
        <dbReference type="Proteomes" id="UP000254293"/>
    </source>
</evidence>